<dbReference type="RefSeq" id="WP_354600302.1">
    <property type="nucleotide sequence ID" value="NZ_JBEWZI010000005.1"/>
</dbReference>
<keyword evidence="4" id="KW-1185">Reference proteome</keyword>
<dbReference type="NCBIfam" id="TIGR02474">
    <property type="entry name" value="pec_lyase"/>
    <property type="match status" value="1"/>
</dbReference>
<dbReference type="EC" id="4.2.2.2" evidence="3"/>
<proteinExistence type="predicted"/>
<dbReference type="SUPFAM" id="SSF55383">
    <property type="entry name" value="Copper amine oxidase, domain N"/>
    <property type="match status" value="1"/>
</dbReference>
<evidence type="ECO:0000256" key="1">
    <source>
        <dbReference type="SAM" id="SignalP"/>
    </source>
</evidence>
<protein>
    <submittedName>
        <fullName evidence="3">Pectate lyase</fullName>
        <ecNumber evidence="3">4.2.2.2</ecNumber>
    </submittedName>
</protein>
<evidence type="ECO:0000259" key="2">
    <source>
        <dbReference type="Pfam" id="PF07833"/>
    </source>
</evidence>
<organism evidence="3 4">
    <name type="scientific">Uliginosibacterium flavum</name>
    <dbReference type="NCBI Taxonomy" id="1396831"/>
    <lineage>
        <taxon>Bacteria</taxon>
        <taxon>Pseudomonadati</taxon>
        <taxon>Pseudomonadota</taxon>
        <taxon>Betaproteobacteria</taxon>
        <taxon>Rhodocyclales</taxon>
        <taxon>Zoogloeaceae</taxon>
        <taxon>Uliginosibacterium</taxon>
    </lineage>
</organism>
<dbReference type="GO" id="GO:0030570">
    <property type="term" value="F:pectate lyase activity"/>
    <property type="evidence" value="ECO:0007669"/>
    <property type="project" value="UniProtKB-EC"/>
</dbReference>
<feature type="signal peptide" evidence="1">
    <location>
        <begin position="1"/>
        <end position="22"/>
    </location>
</feature>
<name>A0ABV2TIU5_9RHOO</name>
<comment type="caution">
    <text evidence="3">The sequence shown here is derived from an EMBL/GenBank/DDBJ whole genome shotgun (WGS) entry which is preliminary data.</text>
</comment>
<dbReference type="InterPro" id="IPR012854">
    <property type="entry name" value="Cu_amine_oxidase-like_N"/>
</dbReference>
<dbReference type="EMBL" id="JBEWZI010000005">
    <property type="protein sequence ID" value="MET7013840.1"/>
    <property type="molecule type" value="Genomic_DNA"/>
</dbReference>
<keyword evidence="3" id="KW-0456">Lyase</keyword>
<reference evidence="3 4" key="1">
    <citation type="submission" date="2024-07" db="EMBL/GenBank/DDBJ databases">
        <title>Uliginosibacterium flavum JJ3220;KACC:17644.</title>
        <authorList>
            <person name="Kim M.K."/>
        </authorList>
    </citation>
    <scope>NUCLEOTIDE SEQUENCE [LARGE SCALE GENOMIC DNA]</scope>
    <source>
        <strain evidence="3 4">KACC:17644</strain>
    </source>
</reference>
<sequence length="527" mass="58019">MRILPRTTCVILSCLLMGNSFAQTPAAVPAPPSGSSPARADGVLKTVALIMGEPNYSVDSAYQELEEGFYSQPELLPGDRMFAPISEIVVNLGGEVQLDTAQQAGTFSLAGKTLRLQAGQLNALLDGKPVQTDIAPQWRNGNLWVSLYWVFDQFGAYTKWDKTRQRFTASLVLPVSKKIASLAKGGPVTERTLLTQTPDFWASAEGTKVADVVLGYQNSDGGWPKLENDTNLTIPVNRSALTGFKSKSTIDNDATTKQIVVLARAYQATRQERFRNGVDKGLDYLMAAQLPNGGWQQNWPNPLGYKARITFNDDAMANVLEVLRDVASLSRDFSFVTSVQARRAHAAYDAGIALILKAQIRVAGKKTGWGGQYDENTLQPAMGRAFELASISGGESVNVVRFLMSIEKPSAEVQQAVQDAVAWLDSAKITGVKRVRKEDRTLEYGFDFVMENTGGSDVTWARFYALETGRPLFAARDSKPRAHFEDVSYERRVKYNWYTSEAATLLSTDYPAWIKRQGLKSVLGARR</sequence>
<dbReference type="SUPFAM" id="SSF81853">
    <property type="entry name" value="Family 10 polysaccharide lyase"/>
    <property type="match status" value="1"/>
</dbReference>
<feature type="domain" description="Copper amine oxidase-like N-terminal" evidence="2">
    <location>
        <begin position="76"/>
        <end position="165"/>
    </location>
</feature>
<feature type="chain" id="PRO_5046396667" evidence="1">
    <location>
        <begin position="23"/>
        <end position="527"/>
    </location>
</feature>
<keyword evidence="1" id="KW-0732">Signal</keyword>
<dbReference type="Gene3D" id="3.30.457.10">
    <property type="entry name" value="Copper amine oxidase-like, N-terminal domain"/>
    <property type="match status" value="1"/>
</dbReference>
<gene>
    <name evidence="3" type="primary">pelA</name>
    <name evidence="3" type="ORF">ABXR19_06540</name>
</gene>
<dbReference type="InterPro" id="IPR036582">
    <property type="entry name" value="Mao_N_sf"/>
</dbReference>
<dbReference type="Proteomes" id="UP001549691">
    <property type="component" value="Unassembled WGS sequence"/>
</dbReference>
<evidence type="ECO:0000313" key="4">
    <source>
        <dbReference type="Proteomes" id="UP001549691"/>
    </source>
</evidence>
<dbReference type="Pfam" id="PF07833">
    <property type="entry name" value="Cu_amine_oxidN1"/>
    <property type="match status" value="1"/>
</dbReference>
<accession>A0ABV2TIU5</accession>
<dbReference type="Pfam" id="PF09492">
    <property type="entry name" value="Pec_lyase"/>
    <property type="match status" value="1"/>
</dbReference>
<evidence type="ECO:0000313" key="3">
    <source>
        <dbReference type="EMBL" id="MET7013840.1"/>
    </source>
</evidence>
<dbReference type="Gene3D" id="1.50.10.20">
    <property type="match status" value="1"/>
</dbReference>
<dbReference type="InterPro" id="IPR012669">
    <property type="entry name" value="Pectate_lyase"/>
</dbReference>